<evidence type="ECO:0000256" key="2">
    <source>
        <dbReference type="ARBA" id="ARBA00005165"/>
    </source>
</evidence>
<feature type="binding site" evidence="10">
    <location>
        <position position="69"/>
    </location>
    <ligand>
        <name>Mg(2+)</name>
        <dbReference type="ChEBI" id="CHEBI:18420"/>
    </ligand>
</feature>
<evidence type="ECO:0000256" key="8">
    <source>
        <dbReference type="ARBA" id="ARBA00047851"/>
    </source>
</evidence>
<dbReference type="EC" id="2.5.1.3" evidence="10"/>
<comment type="catalytic activity">
    <reaction evidence="9 10 11">
        <text>2-[(2R,5Z)-2-carboxy-4-methylthiazol-5(2H)-ylidene]ethyl phosphate + 4-amino-2-methyl-5-(diphosphooxymethyl)pyrimidine + 2 H(+) = thiamine phosphate + CO2 + diphosphate</text>
        <dbReference type="Rhea" id="RHEA:47844"/>
        <dbReference type="ChEBI" id="CHEBI:15378"/>
        <dbReference type="ChEBI" id="CHEBI:16526"/>
        <dbReference type="ChEBI" id="CHEBI:33019"/>
        <dbReference type="ChEBI" id="CHEBI:37575"/>
        <dbReference type="ChEBI" id="CHEBI:57841"/>
        <dbReference type="ChEBI" id="CHEBI:62899"/>
        <dbReference type="EC" id="2.5.1.3"/>
    </reaction>
</comment>
<feature type="domain" description="Thiamine phosphate synthase/TenI" evidence="13">
    <location>
        <begin position="6"/>
        <end position="184"/>
    </location>
</feature>
<keyword evidence="5 10" id="KW-0460">Magnesium</keyword>
<dbReference type="InterPro" id="IPR022998">
    <property type="entry name" value="ThiamineP_synth_TenI"/>
</dbReference>
<dbReference type="CDD" id="cd00564">
    <property type="entry name" value="TMP_TenI"/>
    <property type="match status" value="1"/>
</dbReference>
<evidence type="ECO:0000256" key="9">
    <source>
        <dbReference type="ARBA" id="ARBA00047883"/>
    </source>
</evidence>
<comment type="function">
    <text evidence="1 10">Condenses 4-methyl-5-(beta-hydroxyethyl)thiazole monophosphate (THZ-P) and 2-methyl-4-amino-5-hydroxymethyl pyrimidine pyrophosphate (HMP-PP) to form thiamine monophosphate (TMP).</text>
</comment>
<dbReference type="HAMAP" id="MF_00097">
    <property type="entry name" value="TMP_synthase"/>
    <property type="match status" value="1"/>
</dbReference>
<proteinExistence type="inferred from homology"/>
<dbReference type="OrthoDB" id="9810880at2"/>
<evidence type="ECO:0000256" key="5">
    <source>
        <dbReference type="ARBA" id="ARBA00022842"/>
    </source>
</evidence>
<comment type="catalytic activity">
    <reaction evidence="7 10 11">
        <text>4-methyl-5-(2-phosphooxyethyl)-thiazole + 4-amino-2-methyl-5-(diphosphooxymethyl)pyrimidine + H(+) = thiamine phosphate + diphosphate</text>
        <dbReference type="Rhea" id="RHEA:22328"/>
        <dbReference type="ChEBI" id="CHEBI:15378"/>
        <dbReference type="ChEBI" id="CHEBI:33019"/>
        <dbReference type="ChEBI" id="CHEBI:37575"/>
        <dbReference type="ChEBI" id="CHEBI:57841"/>
        <dbReference type="ChEBI" id="CHEBI:58296"/>
        <dbReference type="EC" id="2.5.1.3"/>
    </reaction>
</comment>
<dbReference type="GO" id="GO:0000287">
    <property type="term" value="F:magnesium ion binding"/>
    <property type="evidence" value="ECO:0007669"/>
    <property type="project" value="UniProtKB-UniRule"/>
</dbReference>
<dbReference type="STRING" id="222136.BBW65_07585"/>
<name>A0A1B1U7E1_9HELI</name>
<comment type="catalytic activity">
    <reaction evidence="8 10 11">
        <text>2-(2-carboxy-4-methylthiazol-5-yl)ethyl phosphate + 4-amino-2-methyl-5-(diphosphooxymethyl)pyrimidine + 2 H(+) = thiamine phosphate + CO2 + diphosphate</text>
        <dbReference type="Rhea" id="RHEA:47848"/>
        <dbReference type="ChEBI" id="CHEBI:15378"/>
        <dbReference type="ChEBI" id="CHEBI:16526"/>
        <dbReference type="ChEBI" id="CHEBI:33019"/>
        <dbReference type="ChEBI" id="CHEBI:37575"/>
        <dbReference type="ChEBI" id="CHEBI:57841"/>
        <dbReference type="ChEBI" id="CHEBI:62890"/>
        <dbReference type="EC" id="2.5.1.3"/>
    </reaction>
</comment>
<dbReference type="UniPathway" id="UPA00060">
    <property type="reaction ID" value="UER00141"/>
</dbReference>
<feature type="binding site" evidence="10">
    <location>
        <position position="107"/>
    </location>
    <ligand>
        <name>4-amino-2-methyl-5-(diphosphooxymethyl)pyrimidine</name>
        <dbReference type="ChEBI" id="CHEBI:57841"/>
    </ligand>
</feature>
<sequence>MNPYEIYLVATKGTKNESVFLDIIESALQGGVDLVQLREKDLSANAFYHLALKVQEITKYYQKPLLINDRLDIALAIDADGVHLGQEDLPIAKAREILGEDKILGLSVHNLAELALVRQVDYIGVGAIFPTQSKADAQIVDIATLHQITLHSPVPVVAIGGINQHNIKQLSGIKLNGIAVVSAIMESQHPKESTEALKIAVQEITATD</sequence>
<dbReference type="SUPFAM" id="SSF51391">
    <property type="entry name" value="Thiamin phosphate synthase"/>
    <property type="match status" value="1"/>
</dbReference>
<protein>
    <recommendedName>
        <fullName evidence="10">Thiamine-phosphate synthase</fullName>
        <shortName evidence="10">TP synthase</shortName>
        <shortName evidence="10">TPS</shortName>
        <ecNumber evidence="10">2.5.1.3</ecNumber>
    </recommendedName>
    <alternativeName>
        <fullName evidence="10">Thiamine-phosphate pyrophosphorylase</fullName>
        <shortName evidence="10">TMP pyrophosphorylase</shortName>
        <shortName evidence="10">TMP-PPase</shortName>
    </alternativeName>
</protein>
<evidence type="ECO:0000256" key="1">
    <source>
        <dbReference type="ARBA" id="ARBA00003814"/>
    </source>
</evidence>
<evidence type="ECO:0000256" key="11">
    <source>
        <dbReference type="RuleBase" id="RU003826"/>
    </source>
</evidence>
<reference evidence="15" key="1">
    <citation type="submission" date="2016-07" db="EMBL/GenBank/DDBJ databases">
        <authorList>
            <person name="Florea S."/>
            <person name="Webb J.S."/>
            <person name="Jaromczyk J."/>
            <person name="Schardl C.L."/>
        </authorList>
    </citation>
    <scope>NUCLEOTIDE SEQUENCE [LARGE SCALE GENOMIC DNA]</scope>
    <source>
        <strain evidence="15">MIT 01-6242</strain>
    </source>
</reference>
<evidence type="ECO:0000313" key="14">
    <source>
        <dbReference type="EMBL" id="ANV98666.1"/>
    </source>
</evidence>
<feature type="binding site" evidence="10">
    <location>
        <begin position="36"/>
        <end position="40"/>
    </location>
    <ligand>
        <name>4-amino-2-methyl-5-(diphosphooxymethyl)pyrimidine</name>
        <dbReference type="ChEBI" id="CHEBI:57841"/>
    </ligand>
</feature>
<dbReference type="Gene3D" id="3.20.20.70">
    <property type="entry name" value="Aldolase class I"/>
    <property type="match status" value="1"/>
</dbReference>
<gene>
    <name evidence="10" type="primary">thiE</name>
    <name evidence="14" type="ORF">BBW65_07585</name>
</gene>
<evidence type="ECO:0000256" key="6">
    <source>
        <dbReference type="ARBA" id="ARBA00022977"/>
    </source>
</evidence>
<feature type="binding site" evidence="10">
    <location>
        <position position="134"/>
    </location>
    <ligand>
        <name>4-amino-2-methyl-5-(diphosphooxymethyl)pyrimidine</name>
        <dbReference type="ChEBI" id="CHEBI:57841"/>
    </ligand>
</feature>
<dbReference type="PANTHER" id="PTHR20857">
    <property type="entry name" value="THIAMINE-PHOSPHATE PYROPHOSPHORYLASE"/>
    <property type="match status" value="1"/>
</dbReference>
<dbReference type="KEGG" id="het:BBW65_07585"/>
<dbReference type="InterPro" id="IPR034291">
    <property type="entry name" value="TMP_synthase"/>
</dbReference>
<dbReference type="GO" id="GO:0005737">
    <property type="term" value="C:cytoplasm"/>
    <property type="evidence" value="ECO:0007669"/>
    <property type="project" value="TreeGrafter"/>
</dbReference>
<feature type="binding site" evidence="10">
    <location>
        <begin position="181"/>
        <end position="182"/>
    </location>
    <ligand>
        <name>2-[(2R,5Z)-2-carboxy-4-methylthiazol-5(2H)-ylidene]ethyl phosphate</name>
        <dbReference type="ChEBI" id="CHEBI:62899"/>
    </ligand>
</feature>
<dbReference type="GO" id="GO:0009229">
    <property type="term" value="P:thiamine diphosphate biosynthetic process"/>
    <property type="evidence" value="ECO:0007669"/>
    <property type="project" value="UniProtKB-UniRule"/>
</dbReference>
<dbReference type="Pfam" id="PF02581">
    <property type="entry name" value="TMP-TENI"/>
    <property type="match status" value="1"/>
</dbReference>
<keyword evidence="6 10" id="KW-0784">Thiamine biosynthesis</keyword>
<evidence type="ECO:0000256" key="12">
    <source>
        <dbReference type="RuleBase" id="RU004253"/>
    </source>
</evidence>
<dbReference type="InterPro" id="IPR036206">
    <property type="entry name" value="ThiamineP_synth_sf"/>
</dbReference>
<evidence type="ECO:0000256" key="10">
    <source>
        <dbReference type="HAMAP-Rule" id="MF_00097"/>
    </source>
</evidence>
<keyword evidence="4 10" id="KW-0479">Metal-binding</keyword>
<feature type="binding site" evidence="10">
    <location>
        <begin position="131"/>
        <end position="133"/>
    </location>
    <ligand>
        <name>2-[(2R,5Z)-2-carboxy-4-methylthiazol-5(2H)-ylidene]ethyl phosphate</name>
        <dbReference type="ChEBI" id="CHEBI:62899"/>
    </ligand>
</feature>
<dbReference type="NCBIfam" id="TIGR00693">
    <property type="entry name" value="thiE"/>
    <property type="match status" value="1"/>
</dbReference>
<evidence type="ECO:0000256" key="3">
    <source>
        <dbReference type="ARBA" id="ARBA00022679"/>
    </source>
</evidence>
<evidence type="ECO:0000259" key="13">
    <source>
        <dbReference type="Pfam" id="PF02581"/>
    </source>
</evidence>
<comment type="similarity">
    <text evidence="10 11">Belongs to the thiamine-phosphate synthase family.</text>
</comment>
<dbReference type="EMBL" id="CP016503">
    <property type="protein sequence ID" value="ANV98666.1"/>
    <property type="molecule type" value="Genomic_DNA"/>
</dbReference>
<dbReference type="InterPro" id="IPR013785">
    <property type="entry name" value="Aldolase_TIM"/>
</dbReference>
<dbReference type="GO" id="GO:0004789">
    <property type="term" value="F:thiamine-phosphate diphosphorylase activity"/>
    <property type="evidence" value="ECO:0007669"/>
    <property type="project" value="UniProtKB-UniRule"/>
</dbReference>
<dbReference type="PANTHER" id="PTHR20857:SF23">
    <property type="entry name" value="THIAMINE BIOSYNTHETIC BIFUNCTIONAL ENZYME"/>
    <property type="match status" value="1"/>
</dbReference>
<keyword evidence="3 10" id="KW-0808">Transferase</keyword>
<feature type="binding site" evidence="10">
    <location>
        <position position="68"/>
    </location>
    <ligand>
        <name>4-amino-2-methyl-5-(diphosphooxymethyl)pyrimidine</name>
        <dbReference type="ChEBI" id="CHEBI:57841"/>
    </ligand>
</feature>
<accession>A0A1B1U7E1</accession>
<dbReference type="AlphaFoldDB" id="A0A1B1U7E1"/>
<evidence type="ECO:0000313" key="15">
    <source>
        <dbReference type="Proteomes" id="UP000092884"/>
    </source>
</evidence>
<organism evidence="14 15">
    <name type="scientific">Helicobacter enhydrae</name>
    <dbReference type="NCBI Taxonomy" id="222136"/>
    <lineage>
        <taxon>Bacteria</taxon>
        <taxon>Pseudomonadati</taxon>
        <taxon>Campylobacterota</taxon>
        <taxon>Epsilonproteobacteria</taxon>
        <taxon>Campylobacterales</taxon>
        <taxon>Helicobacteraceae</taxon>
        <taxon>Helicobacter</taxon>
    </lineage>
</organism>
<dbReference type="FunFam" id="3.20.20.70:FF:000096">
    <property type="entry name" value="Thiamine-phosphate synthase"/>
    <property type="match status" value="1"/>
</dbReference>
<comment type="cofactor">
    <cofactor evidence="10">
        <name>Mg(2+)</name>
        <dbReference type="ChEBI" id="CHEBI:18420"/>
    </cofactor>
    <text evidence="10">Binds 1 Mg(2+) ion per subunit.</text>
</comment>
<dbReference type="GO" id="GO:0009228">
    <property type="term" value="P:thiamine biosynthetic process"/>
    <property type="evidence" value="ECO:0007669"/>
    <property type="project" value="UniProtKB-KW"/>
</dbReference>
<evidence type="ECO:0000256" key="7">
    <source>
        <dbReference type="ARBA" id="ARBA00047334"/>
    </source>
</evidence>
<dbReference type="Proteomes" id="UP000092884">
    <property type="component" value="Chromosome"/>
</dbReference>
<keyword evidence="15" id="KW-1185">Reference proteome</keyword>
<evidence type="ECO:0000256" key="4">
    <source>
        <dbReference type="ARBA" id="ARBA00022723"/>
    </source>
</evidence>
<feature type="binding site" evidence="10">
    <location>
        <position position="161"/>
    </location>
    <ligand>
        <name>2-[(2R,5Z)-2-carboxy-4-methylthiazol-5(2H)-ylidene]ethyl phosphate</name>
        <dbReference type="ChEBI" id="CHEBI:62899"/>
    </ligand>
</feature>
<comment type="pathway">
    <text evidence="2 10 12">Cofactor biosynthesis; thiamine diphosphate biosynthesis; thiamine phosphate from 4-amino-2-methyl-5-diphosphomethylpyrimidine and 4-methyl-5-(2-phosphoethyl)-thiazole: step 1/1.</text>
</comment>
<feature type="binding site" evidence="10">
    <location>
        <position position="88"/>
    </location>
    <ligand>
        <name>Mg(2+)</name>
        <dbReference type="ChEBI" id="CHEBI:18420"/>
    </ligand>
</feature>